<reference evidence="1" key="1">
    <citation type="journal article" date="2020" name="mSystems">
        <title>Genome- and Community-Level Interaction Insights into Carbon Utilization and Element Cycling Functions of Hydrothermarchaeota in Hydrothermal Sediment.</title>
        <authorList>
            <person name="Zhou Z."/>
            <person name="Liu Y."/>
            <person name="Xu W."/>
            <person name="Pan J."/>
            <person name="Luo Z.H."/>
            <person name="Li M."/>
        </authorList>
    </citation>
    <scope>NUCLEOTIDE SEQUENCE [LARGE SCALE GENOMIC DNA]</scope>
    <source>
        <strain evidence="1">SpSt-349</strain>
    </source>
</reference>
<sequence length="65" mass="7580">MEKGEKPPTAGMEPFHFLKSSMKRLAEVLQFWIRCRDVNKLNGWPDLVNGAGRQKKLHCLTERVR</sequence>
<name>A0A831UIT6_GEOME</name>
<accession>A0A831UIT6</accession>
<dbReference type="AlphaFoldDB" id="A0A831UIT6"/>
<comment type="caution">
    <text evidence="1">The sequence shown here is derived from an EMBL/GenBank/DDBJ whole genome shotgun (WGS) entry which is preliminary data.</text>
</comment>
<evidence type="ECO:0000313" key="1">
    <source>
        <dbReference type="EMBL" id="HEN43054.1"/>
    </source>
</evidence>
<organism evidence="1">
    <name type="scientific">Geobacter metallireducens</name>
    <dbReference type="NCBI Taxonomy" id="28232"/>
    <lineage>
        <taxon>Bacteria</taxon>
        <taxon>Pseudomonadati</taxon>
        <taxon>Thermodesulfobacteriota</taxon>
        <taxon>Desulfuromonadia</taxon>
        <taxon>Geobacterales</taxon>
        <taxon>Geobacteraceae</taxon>
        <taxon>Geobacter</taxon>
    </lineage>
</organism>
<proteinExistence type="predicted"/>
<gene>
    <name evidence="1" type="ORF">ENQ87_11935</name>
</gene>
<dbReference type="EMBL" id="DSOV01000053">
    <property type="protein sequence ID" value="HEN43054.1"/>
    <property type="molecule type" value="Genomic_DNA"/>
</dbReference>
<protein>
    <submittedName>
        <fullName evidence="1">Uncharacterized protein</fullName>
    </submittedName>
</protein>